<sequence length="90" mass="9896">EFVKRVRKINESLISIGDPVPHRNLIEIVLDALPEEYDPVVAAIASKAIPVTLDELESHLLAHESRLEKNKKQTQVDAATVNLTQASATS</sequence>
<evidence type="ECO:0000256" key="1">
    <source>
        <dbReference type="SAM" id="MobiDB-lite"/>
    </source>
</evidence>
<organism evidence="2 3">
    <name type="scientific">Trifolium medium</name>
    <dbReference type="NCBI Taxonomy" id="97028"/>
    <lineage>
        <taxon>Eukaryota</taxon>
        <taxon>Viridiplantae</taxon>
        <taxon>Streptophyta</taxon>
        <taxon>Embryophyta</taxon>
        <taxon>Tracheophyta</taxon>
        <taxon>Spermatophyta</taxon>
        <taxon>Magnoliopsida</taxon>
        <taxon>eudicotyledons</taxon>
        <taxon>Gunneridae</taxon>
        <taxon>Pentapetalae</taxon>
        <taxon>rosids</taxon>
        <taxon>fabids</taxon>
        <taxon>Fabales</taxon>
        <taxon>Fabaceae</taxon>
        <taxon>Papilionoideae</taxon>
        <taxon>50 kb inversion clade</taxon>
        <taxon>NPAAA clade</taxon>
        <taxon>Hologalegina</taxon>
        <taxon>IRL clade</taxon>
        <taxon>Trifolieae</taxon>
        <taxon>Trifolium</taxon>
    </lineage>
</organism>
<dbReference type="Pfam" id="PF14223">
    <property type="entry name" value="Retrotran_gag_2"/>
    <property type="match status" value="1"/>
</dbReference>
<keyword evidence="3" id="KW-1185">Reference proteome</keyword>
<proteinExistence type="predicted"/>
<dbReference type="EMBL" id="LXQA010552045">
    <property type="protein sequence ID" value="MCI58808.1"/>
    <property type="molecule type" value="Genomic_DNA"/>
</dbReference>
<feature type="compositionally biased region" description="Polar residues" evidence="1">
    <location>
        <begin position="73"/>
        <end position="90"/>
    </location>
</feature>
<feature type="non-terminal residue" evidence="2">
    <location>
        <position position="90"/>
    </location>
</feature>
<protein>
    <submittedName>
        <fullName evidence="2">Retrovirus-related Pol polyprotein from transposon TNT 1-94</fullName>
    </submittedName>
</protein>
<comment type="caution">
    <text evidence="2">The sequence shown here is derived from an EMBL/GenBank/DDBJ whole genome shotgun (WGS) entry which is preliminary data.</text>
</comment>
<accession>A0A392TCR3</accession>
<feature type="region of interest" description="Disordered" evidence="1">
    <location>
        <begin position="71"/>
        <end position="90"/>
    </location>
</feature>
<dbReference type="Proteomes" id="UP000265520">
    <property type="component" value="Unassembled WGS sequence"/>
</dbReference>
<name>A0A392TCR3_9FABA</name>
<feature type="non-terminal residue" evidence="2">
    <location>
        <position position="1"/>
    </location>
</feature>
<evidence type="ECO:0000313" key="2">
    <source>
        <dbReference type="EMBL" id="MCI58808.1"/>
    </source>
</evidence>
<reference evidence="2 3" key="1">
    <citation type="journal article" date="2018" name="Front. Plant Sci.">
        <title>Red Clover (Trifolium pratense) and Zigzag Clover (T. medium) - A Picture of Genomic Similarities and Differences.</title>
        <authorList>
            <person name="Dluhosova J."/>
            <person name="Istvanek J."/>
            <person name="Nedelnik J."/>
            <person name="Repkova J."/>
        </authorList>
    </citation>
    <scope>NUCLEOTIDE SEQUENCE [LARGE SCALE GENOMIC DNA]</scope>
    <source>
        <strain evidence="3">cv. 10/8</strain>
        <tissue evidence="2">Leaf</tissue>
    </source>
</reference>
<dbReference type="AlphaFoldDB" id="A0A392TCR3"/>
<evidence type="ECO:0000313" key="3">
    <source>
        <dbReference type="Proteomes" id="UP000265520"/>
    </source>
</evidence>
<dbReference type="PANTHER" id="PTHR47481:SF30">
    <property type="entry name" value="CCHC-TYPE DOMAIN-CONTAINING PROTEIN"/>
    <property type="match status" value="1"/>
</dbReference>
<dbReference type="PANTHER" id="PTHR47481">
    <property type="match status" value="1"/>
</dbReference>